<organism evidence="1 2">
    <name type="scientific">Araneus ventricosus</name>
    <name type="common">Orbweaver spider</name>
    <name type="synonym">Epeira ventricosa</name>
    <dbReference type="NCBI Taxonomy" id="182803"/>
    <lineage>
        <taxon>Eukaryota</taxon>
        <taxon>Metazoa</taxon>
        <taxon>Ecdysozoa</taxon>
        <taxon>Arthropoda</taxon>
        <taxon>Chelicerata</taxon>
        <taxon>Arachnida</taxon>
        <taxon>Araneae</taxon>
        <taxon>Araneomorphae</taxon>
        <taxon>Entelegynae</taxon>
        <taxon>Araneoidea</taxon>
        <taxon>Araneidae</taxon>
        <taxon>Araneus</taxon>
    </lineage>
</organism>
<keyword evidence="2" id="KW-1185">Reference proteome</keyword>
<evidence type="ECO:0000313" key="2">
    <source>
        <dbReference type="Proteomes" id="UP000499080"/>
    </source>
</evidence>
<gene>
    <name evidence="1" type="ORF">AVEN_47482_1</name>
</gene>
<dbReference type="Proteomes" id="UP000499080">
    <property type="component" value="Unassembled WGS sequence"/>
</dbReference>
<dbReference type="EMBL" id="BGPR01012706">
    <property type="protein sequence ID" value="GBN57275.1"/>
    <property type="molecule type" value="Genomic_DNA"/>
</dbReference>
<name>A0A4Y2PZD0_ARAVE</name>
<sequence length="101" mass="11556">MKSAISRNKHLKFRLTDQRAQLCDCSLQPRSHSSHLLRHHKDTIRGRCSSTGQNMQDTVHELFSPYKHLLLQGNAQTCRQACGLNAPQCQGLHREMESLFS</sequence>
<reference evidence="1 2" key="1">
    <citation type="journal article" date="2019" name="Sci. Rep.">
        <title>Orb-weaving spider Araneus ventricosus genome elucidates the spidroin gene catalogue.</title>
        <authorList>
            <person name="Kono N."/>
            <person name="Nakamura H."/>
            <person name="Ohtoshi R."/>
            <person name="Moran D.A.P."/>
            <person name="Shinohara A."/>
            <person name="Yoshida Y."/>
            <person name="Fujiwara M."/>
            <person name="Mori M."/>
            <person name="Tomita M."/>
            <person name="Arakawa K."/>
        </authorList>
    </citation>
    <scope>NUCLEOTIDE SEQUENCE [LARGE SCALE GENOMIC DNA]</scope>
</reference>
<comment type="caution">
    <text evidence="1">The sequence shown here is derived from an EMBL/GenBank/DDBJ whole genome shotgun (WGS) entry which is preliminary data.</text>
</comment>
<accession>A0A4Y2PZD0</accession>
<dbReference type="AlphaFoldDB" id="A0A4Y2PZD0"/>
<proteinExistence type="predicted"/>
<protein>
    <submittedName>
        <fullName evidence="1">Uncharacterized protein</fullName>
    </submittedName>
</protein>
<evidence type="ECO:0000313" key="1">
    <source>
        <dbReference type="EMBL" id="GBN57275.1"/>
    </source>
</evidence>